<keyword evidence="4" id="KW-0274">FAD</keyword>
<sequence>MAPLASLLVFAISSGLAAADLSSDLTGAGITALFPGSDGYQSASKAYNLRFEFSPAAVAFPSTPEDVSSIVQAGVANNMKIVPRGGGHSYIANGLGGENGVVVVDMSNMKAINIDSNSETVEIGSGNRLGDVALTLNSAGRALPHGTCPYVGIGGHSAFGGYGFTSRQWGLALDPIFAINAVLANGTIIRASQDSNPDLFWALRGAAPSFAITTSIELNTFAAPSHAIVFQYTWQLDYEAAGKALLAFQDFSLAGPPAVMGSEINLGRGDSRGSVSLTLVGGWYDDESGLEAALEPFLSQMPEPASNKRLGDGTYISTVVELGGSLNTSAAPDVTDTFYAKSLMTTLGDPVSLDAFTAFTKYLSEEGFDSETAWFMQVEQYGGPNSKINEVGMDDTSFFRRDVLFTWQLYASSSNSQPPYPEDGFTFVDGVANSVISNMPEDWDYGAYPNYIDDRLEDWQTLYFGSHYQRLQSIKKDVDPNNVFMFPTSIEEGNY</sequence>
<comment type="similarity">
    <text evidence="2">Belongs to the oxygen-dependent FAD-linked oxidoreductase family.</text>
</comment>
<dbReference type="SUPFAM" id="SSF56176">
    <property type="entry name" value="FAD-binding/transporter-associated domain-like"/>
    <property type="match status" value="1"/>
</dbReference>
<dbReference type="Pfam" id="PF08031">
    <property type="entry name" value="BBE"/>
    <property type="match status" value="1"/>
</dbReference>
<feature type="domain" description="FAD-binding PCMH-type" evidence="7">
    <location>
        <begin position="51"/>
        <end position="223"/>
    </location>
</feature>
<reference evidence="8 9" key="1">
    <citation type="submission" date="2024-01" db="EMBL/GenBank/DDBJ databases">
        <title>A draft genome for the cacao thread blight pathogen Marasmiellus scandens.</title>
        <authorList>
            <person name="Baruah I.K."/>
            <person name="Leung J."/>
            <person name="Bukari Y."/>
            <person name="Amoako-Attah I."/>
            <person name="Meinhardt L.W."/>
            <person name="Bailey B.A."/>
            <person name="Cohen S.P."/>
        </authorList>
    </citation>
    <scope>NUCLEOTIDE SEQUENCE [LARGE SCALE GENOMIC DNA]</scope>
    <source>
        <strain evidence="8 9">GH-19</strain>
    </source>
</reference>
<dbReference type="InterPro" id="IPR006094">
    <property type="entry name" value="Oxid_FAD_bind_N"/>
</dbReference>
<feature type="chain" id="PRO_5046459343" description="FAD-binding PCMH-type domain-containing protein" evidence="6">
    <location>
        <begin position="20"/>
        <end position="495"/>
    </location>
</feature>
<keyword evidence="6" id="KW-0732">Signal</keyword>
<dbReference type="PANTHER" id="PTHR42973">
    <property type="entry name" value="BINDING OXIDOREDUCTASE, PUTATIVE (AFU_ORTHOLOGUE AFUA_1G17690)-RELATED"/>
    <property type="match status" value="1"/>
</dbReference>
<dbReference type="InterPro" id="IPR050416">
    <property type="entry name" value="FAD-linked_Oxidoreductase"/>
</dbReference>
<dbReference type="EMBL" id="JBANRG010000044">
    <property type="protein sequence ID" value="KAK7446364.1"/>
    <property type="molecule type" value="Genomic_DNA"/>
</dbReference>
<dbReference type="PROSITE" id="PS00862">
    <property type="entry name" value="OX2_COVAL_FAD"/>
    <property type="match status" value="1"/>
</dbReference>
<comment type="caution">
    <text evidence="8">The sequence shown here is derived from an EMBL/GenBank/DDBJ whole genome shotgun (WGS) entry which is preliminary data.</text>
</comment>
<dbReference type="PANTHER" id="PTHR42973:SF39">
    <property type="entry name" value="FAD-BINDING PCMH-TYPE DOMAIN-CONTAINING PROTEIN"/>
    <property type="match status" value="1"/>
</dbReference>
<keyword evidence="9" id="KW-1185">Reference proteome</keyword>
<proteinExistence type="inferred from homology"/>
<evidence type="ECO:0000256" key="2">
    <source>
        <dbReference type="ARBA" id="ARBA00005466"/>
    </source>
</evidence>
<keyword evidence="5" id="KW-0560">Oxidoreductase</keyword>
<evidence type="ECO:0000256" key="3">
    <source>
        <dbReference type="ARBA" id="ARBA00022630"/>
    </source>
</evidence>
<organism evidence="8 9">
    <name type="scientific">Marasmiellus scandens</name>
    <dbReference type="NCBI Taxonomy" id="2682957"/>
    <lineage>
        <taxon>Eukaryota</taxon>
        <taxon>Fungi</taxon>
        <taxon>Dikarya</taxon>
        <taxon>Basidiomycota</taxon>
        <taxon>Agaricomycotina</taxon>
        <taxon>Agaricomycetes</taxon>
        <taxon>Agaricomycetidae</taxon>
        <taxon>Agaricales</taxon>
        <taxon>Marasmiineae</taxon>
        <taxon>Omphalotaceae</taxon>
        <taxon>Marasmiellus</taxon>
    </lineage>
</organism>
<evidence type="ECO:0000313" key="8">
    <source>
        <dbReference type="EMBL" id="KAK7446364.1"/>
    </source>
</evidence>
<evidence type="ECO:0000256" key="1">
    <source>
        <dbReference type="ARBA" id="ARBA00001974"/>
    </source>
</evidence>
<feature type="signal peptide" evidence="6">
    <location>
        <begin position="1"/>
        <end position="19"/>
    </location>
</feature>
<evidence type="ECO:0000256" key="5">
    <source>
        <dbReference type="ARBA" id="ARBA00023002"/>
    </source>
</evidence>
<dbReference type="InterPro" id="IPR016166">
    <property type="entry name" value="FAD-bd_PCMH"/>
</dbReference>
<comment type="cofactor">
    <cofactor evidence="1">
        <name>FAD</name>
        <dbReference type="ChEBI" id="CHEBI:57692"/>
    </cofactor>
</comment>
<evidence type="ECO:0000256" key="6">
    <source>
        <dbReference type="SAM" id="SignalP"/>
    </source>
</evidence>
<accession>A0ABR1J0B0</accession>
<dbReference type="Proteomes" id="UP001498398">
    <property type="component" value="Unassembled WGS sequence"/>
</dbReference>
<name>A0ABR1J0B0_9AGAR</name>
<gene>
    <name evidence="8" type="ORF">VKT23_014570</name>
</gene>
<dbReference type="Gene3D" id="3.30.465.10">
    <property type="match status" value="1"/>
</dbReference>
<evidence type="ECO:0000259" key="7">
    <source>
        <dbReference type="PROSITE" id="PS51387"/>
    </source>
</evidence>
<dbReference type="InterPro" id="IPR036318">
    <property type="entry name" value="FAD-bd_PCMH-like_sf"/>
</dbReference>
<protein>
    <recommendedName>
        <fullName evidence="7">FAD-binding PCMH-type domain-containing protein</fullName>
    </recommendedName>
</protein>
<dbReference type="PROSITE" id="PS51387">
    <property type="entry name" value="FAD_PCMH"/>
    <property type="match status" value="1"/>
</dbReference>
<dbReference type="Gene3D" id="3.40.462.20">
    <property type="match status" value="1"/>
</dbReference>
<dbReference type="InterPro" id="IPR012951">
    <property type="entry name" value="BBE"/>
</dbReference>
<keyword evidence="3" id="KW-0285">Flavoprotein</keyword>
<evidence type="ECO:0000256" key="4">
    <source>
        <dbReference type="ARBA" id="ARBA00022827"/>
    </source>
</evidence>
<dbReference type="InterPro" id="IPR006093">
    <property type="entry name" value="Oxy_OxRdtase_FAD_BS"/>
</dbReference>
<dbReference type="InterPro" id="IPR016169">
    <property type="entry name" value="FAD-bd_PCMH_sub2"/>
</dbReference>
<evidence type="ECO:0000313" key="9">
    <source>
        <dbReference type="Proteomes" id="UP001498398"/>
    </source>
</evidence>
<dbReference type="Pfam" id="PF01565">
    <property type="entry name" value="FAD_binding_4"/>
    <property type="match status" value="1"/>
</dbReference>